<organism evidence="5">
    <name type="scientific">Oryza brachyantha</name>
    <name type="common">malo sina</name>
    <dbReference type="NCBI Taxonomy" id="4533"/>
    <lineage>
        <taxon>Eukaryota</taxon>
        <taxon>Viridiplantae</taxon>
        <taxon>Streptophyta</taxon>
        <taxon>Embryophyta</taxon>
        <taxon>Tracheophyta</taxon>
        <taxon>Spermatophyta</taxon>
        <taxon>Magnoliopsida</taxon>
        <taxon>Liliopsida</taxon>
        <taxon>Poales</taxon>
        <taxon>Poaceae</taxon>
        <taxon>BOP clade</taxon>
        <taxon>Oryzoideae</taxon>
        <taxon>Oryzeae</taxon>
        <taxon>Oryzinae</taxon>
        <taxon>Oryza</taxon>
    </lineage>
</organism>
<feature type="region of interest" description="Disordered" evidence="4">
    <location>
        <begin position="150"/>
        <end position="186"/>
    </location>
</feature>
<dbReference type="Pfam" id="PF03514">
    <property type="entry name" value="GRAS"/>
    <property type="match status" value="1"/>
</dbReference>
<feature type="compositionally biased region" description="Basic and acidic residues" evidence="4">
    <location>
        <begin position="168"/>
        <end position="177"/>
    </location>
</feature>
<evidence type="ECO:0000256" key="4">
    <source>
        <dbReference type="SAM" id="MobiDB-lite"/>
    </source>
</evidence>
<evidence type="ECO:0000256" key="1">
    <source>
        <dbReference type="ARBA" id="ARBA00023015"/>
    </source>
</evidence>
<feature type="short sequence motif" description="VHIID" evidence="3">
    <location>
        <begin position="300"/>
        <end position="304"/>
    </location>
</feature>
<evidence type="ECO:0000256" key="2">
    <source>
        <dbReference type="ARBA" id="ARBA00023163"/>
    </source>
</evidence>
<feature type="region of interest" description="Disordered" evidence="4">
    <location>
        <begin position="1"/>
        <end position="38"/>
    </location>
</feature>
<dbReference type="AlphaFoldDB" id="J3NAH4"/>
<comment type="caution">
    <text evidence="3">Lacks conserved residue(s) required for the propagation of feature annotation.</text>
</comment>
<dbReference type="Gramene" id="OB11G28100.1">
    <property type="protein sequence ID" value="OB11G28100.1"/>
    <property type="gene ID" value="OB11G28100"/>
</dbReference>
<feature type="compositionally biased region" description="Pro residues" evidence="4">
    <location>
        <begin position="14"/>
        <end position="31"/>
    </location>
</feature>
<feature type="region of interest" description="VHIID" evidence="3">
    <location>
        <begin position="269"/>
        <end position="334"/>
    </location>
</feature>
<dbReference type="Proteomes" id="UP000006038">
    <property type="component" value="Chromosome 11"/>
</dbReference>
<keyword evidence="2" id="KW-0804">Transcription</keyword>
<dbReference type="STRING" id="4533.J3NAH4"/>
<evidence type="ECO:0000313" key="5">
    <source>
        <dbReference type="EnsemblPlants" id="OB11G28100.1"/>
    </source>
</evidence>
<feature type="region of interest" description="Leucine repeat II (LRII)" evidence="3">
    <location>
        <begin position="350"/>
        <end position="382"/>
    </location>
</feature>
<keyword evidence="6" id="KW-1185">Reference proteome</keyword>
<dbReference type="EnsemblPlants" id="OB11G28100.1">
    <property type="protein sequence ID" value="OB11G28100.1"/>
    <property type="gene ID" value="OB11G28100"/>
</dbReference>
<protein>
    <submittedName>
        <fullName evidence="5">Uncharacterized protein</fullName>
    </submittedName>
</protein>
<evidence type="ECO:0000256" key="3">
    <source>
        <dbReference type="PROSITE-ProRule" id="PRU01191"/>
    </source>
</evidence>
<dbReference type="eggNOG" id="ENOG502QSQ6">
    <property type="taxonomic scope" value="Eukaryota"/>
</dbReference>
<reference evidence="5" key="1">
    <citation type="journal article" date="2013" name="Nat. Commun.">
        <title>Whole-genome sequencing of Oryza brachyantha reveals mechanisms underlying Oryza genome evolution.</title>
        <authorList>
            <person name="Chen J."/>
            <person name="Huang Q."/>
            <person name="Gao D."/>
            <person name="Wang J."/>
            <person name="Lang Y."/>
            <person name="Liu T."/>
            <person name="Li B."/>
            <person name="Bai Z."/>
            <person name="Luis Goicoechea J."/>
            <person name="Liang C."/>
            <person name="Chen C."/>
            <person name="Zhang W."/>
            <person name="Sun S."/>
            <person name="Liao Y."/>
            <person name="Zhang X."/>
            <person name="Yang L."/>
            <person name="Song C."/>
            <person name="Wang M."/>
            <person name="Shi J."/>
            <person name="Liu G."/>
            <person name="Liu J."/>
            <person name="Zhou H."/>
            <person name="Zhou W."/>
            <person name="Yu Q."/>
            <person name="An N."/>
            <person name="Chen Y."/>
            <person name="Cai Q."/>
            <person name="Wang B."/>
            <person name="Liu B."/>
            <person name="Min J."/>
            <person name="Huang Y."/>
            <person name="Wu H."/>
            <person name="Li Z."/>
            <person name="Zhang Y."/>
            <person name="Yin Y."/>
            <person name="Song W."/>
            <person name="Jiang J."/>
            <person name="Jackson S.A."/>
            <person name="Wing R.A."/>
            <person name="Wang J."/>
            <person name="Chen M."/>
        </authorList>
    </citation>
    <scope>NUCLEOTIDE SEQUENCE [LARGE SCALE GENOMIC DNA]</scope>
    <source>
        <strain evidence="5">cv. IRGC 101232</strain>
    </source>
</reference>
<dbReference type="PANTHER" id="PTHR31636">
    <property type="entry name" value="OSJNBA0084A10.13 PROTEIN-RELATED"/>
    <property type="match status" value="1"/>
</dbReference>
<keyword evidence="1" id="KW-0805">Transcription regulation</keyword>
<dbReference type="PROSITE" id="PS50985">
    <property type="entry name" value="GRAS"/>
    <property type="match status" value="1"/>
</dbReference>
<feature type="region of interest" description="Leucine repeat I (LRI)" evidence="3">
    <location>
        <begin position="190"/>
        <end position="250"/>
    </location>
</feature>
<feature type="compositionally biased region" description="Low complexity" evidence="4">
    <location>
        <begin position="1"/>
        <end position="13"/>
    </location>
</feature>
<accession>J3NAH4</accession>
<dbReference type="OMA" id="RLMNCAR"/>
<sequence length="572" mass="63962">MSSSPSPRSLLPLLLPPPPARRPPPPMPRPAGPSTFPTAQVNSVDQAATSYGLLGAGSDMLNMAFLKGMEEANRFLPTTNGSQRLLMLGQGELVTHGGRKDRDDSEVGAGRAAKLMAPEPELEEEGASEMFDEMMLQQHEICMKGVKQLSVSTGSETGKKAKPRTKSSSKEGGGEKRPRGRRSTIHTETVDLHNLLLQCAQAVTTDDRRSAHELLRQIKQHSSPWGDAAQRLAHCFAQGLEARLAGTGSQVYQSLMSRRTSVVDFLKAYRLYMEACCCKKVAFVFSNKTIYDAVAGRSRLHIVDYGLSYGFQWPGLLRELAARTGGPPEVRITGIDLPQPGFHATQHIDETGRRLAKYADELGVPFKFQGIAATKKESVRLEDLETEADEVLVVISLCQFRNVMDESVSPAEERRMSPRDEVLSNIRRMRPDVFIHGIMNGGYGATYFLTRFREALFYYAAQFDLLEATVARPSHERMLVERDIFGRAAVNVIACEGAERVERPETYKQWQARNQRAGLTQLPLNPKVVTLVLDKIRDRYHKDFVVDQDHRWLLHRWKGRVLYALSTWVALT</sequence>
<feature type="region of interest" description="SAW" evidence="3">
    <location>
        <begin position="494"/>
        <end position="569"/>
    </location>
</feature>
<dbReference type="HOGENOM" id="CLU_011924_2_0_1"/>
<name>J3NAH4_ORYBR</name>
<reference evidence="5" key="2">
    <citation type="submission" date="2013-04" db="UniProtKB">
        <authorList>
            <consortium name="EnsemblPlants"/>
        </authorList>
    </citation>
    <scope>IDENTIFICATION</scope>
</reference>
<evidence type="ECO:0000313" key="6">
    <source>
        <dbReference type="Proteomes" id="UP000006038"/>
    </source>
</evidence>
<comment type="similarity">
    <text evidence="3">Belongs to the GRAS family.</text>
</comment>
<dbReference type="InterPro" id="IPR005202">
    <property type="entry name" value="TF_GRAS"/>
</dbReference>
<proteinExistence type="inferred from homology"/>